<gene>
    <name evidence="7" type="ORF">N7494_003632</name>
</gene>
<dbReference type="Gene3D" id="1.20.1250.20">
    <property type="entry name" value="MFS general substrate transporter like domains"/>
    <property type="match status" value="1"/>
</dbReference>
<evidence type="ECO:0000256" key="5">
    <source>
        <dbReference type="SAM" id="Phobius"/>
    </source>
</evidence>
<sequence>MSEETFPLLGGQQKPTTRWLSVYLLSLHTFFISLAFAMVNTPMSQLLEDNLCHRYVQGNSVKAELCKNNHVQFELATIMGYMPVMEAVVTRTLTEALGLTTAFPFGVLADRIGRKPILYLAFAGSILSKGWKLFVLAFPSVLPVQYILAGPLFLVVGGGLAVQLAALNSIASDLVSRSERASAFFLLTFGILSGSAVGPMVSSKLMSAYSPWTPIFLSLCMWPIGVFILMFVPETLPQAKQDPIAEIGRAASVLKPHTLKSHLSQSIQLYKASLASLRTPSIIIIIAANIIDMPEDMATSGFFTQFISKRFNWTFADAGYLIAMRGIIQMAVLLVALPVLSQLLLRWQQPNTRDLTLARFSAAIATAGALWMAASQVDVVIGGLAFQSLGAGMLPLCRSLALSYVPVSETSRLNTLIGIVGTSGSMLGPVLTWLFELGQKRGGVLVGLPYYGLAGAFLLCFVGLLFVQAPVSREEVDEVHSIRDIDDCRSVEC</sequence>
<dbReference type="InterPro" id="IPR036259">
    <property type="entry name" value="MFS_trans_sf"/>
</dbReference>
<accession>A0AAD6CZC4</accession>
<evidence type="ECO:0000256" key="4">
    <source>
        <dbReference type="ARBA" id="ARBA00023136"/>
    </source>
</evidence>
<comment type="subcellular location">
    <subcellularLocation>
        <location evidence="1">Membrane</location>
        <topology evidence="1">Multi-pass membrane protein</topology>
    </subcellularLocation>
</comment>
<feature type="transmembrane region" description="Helical" evidence="5">
    <location>
        <begin position="269"/>
        <end position="291"/>
    </location>
</feature>
<dbReference type="AlphaFoldDB" id="A0AAD6CZC4"/>
<feature type="transmembrane region" description="Helical" evidence="5">
    <location>
        <begin position="117"/>
        <end position="138"/>
    </location>
</feature>
<protein>
    <submittedName>
        <fullName evidence="7">Major facilitator superfamily domain general substrate transporter</fullName>
    </submittedName>
</protein>
<evidence type="ECO:0000313" key="8">
    <source>
        <dbReference type="Proteomes" id="UP001220324"/>
    </source>
</evidence>
<dbReference type="Pfam" id="PF07690">
    <property type="entry name" value="MFS_1"/>
    <property type="match status" value="1"/>
</dbReference>
<proteinExistence type="predicted"/>
<feature type="transmembrane region" description="Helical" evidence="5">
    <location>
        <begin position="144"/>
        <end position="171"/>
    </location>
</feature>
<dbReference type="PANTHER" id="PTHR23507">
    <property type="entry name" value="ZGC:174356"/>
    <property type="match status" value="1"/>
</dbReference>
<dbReference type="EMBL" id="JAQIZZ010000003">
    <property type="protein sequence ID" value="KAJ5546047.1"/>
    <property type="molecule type" value="Genomic_DNA"/>
</dbReference>
<dbReference type="Proteomes" id="UP001220324">
    <property type="component" value="Unassembled WGS sequence"/>
</dbReference>
<feature type="transmembrane region" description="Helical" evidence="5">
    <location>
        <begin position="183"/>
        <end position="201"/>
    </location>
</feature>
<feature type="transmembrane region" description="Helical" evidence="5">
    <location>
        <begin position="213"/>
        <end position="232"/>
    </location>
</feature>
<keyword evidence="4 5" id="KW-0472">Membrane</keyword>
<comment type="caution">
    <text evidence="7">The sequence shown here is derived from an EMBL/GenBank/DDBJ whole genome shotgun (WGS) entry which is preliminary data.</text>
</comment>
<keyword evidence="8" id="KW-1185">Reference proteome</keyword>
<keyword evidence="2 5" id="KW-0812">Transmembrane</keyword>
<feature type="domain" description="Major facilitator superfamily (MFS) profile" evidence="6">
    <location>
        <begin position="21"/>
        <end position="472"/>
    </location>
</feature>
<dbReference type="PROSITE" id="PS50850">
    <property type="entry name" value="MFS"/>
    <property type="match status" value="1"/>
</dbReference>
<evidence type="ECO:0000256" key="1">
    <source>
        <dbReference type="ARBA" id="ARBA00004141"/>
    </source>
</evidence>
<evidence type="ECO:0000256" key="3">
    <source>
        <dbReference type="ARBA" id="ARBA00022989"/>
    </source>
</evidence>
<evidence type="ECO:0000313" key="7">
    <source>
        <dbReference type="EMBL" id="KAJ5546047.1"/>
    </source>
</evidence>
<feature type="transmembrane region" description="Helical" evidence="5">
    <location>
        <begin position="413"/>
        <end position="435"/>
    </location>
</feature>
<evidence type="ECO:0000256" key="2">
    <source>
        <dbReference type="ARBA" id="ARBA00022692"/>
    </source>
</evidence>
<feature type="transmembrane region" description="Helical" evidence="5">
    <location>
        <begin position="318"/>
        <end position="345"/>
    </location>
</feature>
<dbReference type="GO" id="GO:0022857">
    <property type="term" value="F:transmembrane transporter activity"/>
    <property type="evidence" value="ECO:0007669"/>
    <property type="project" value="InterPro"/>
</dbReference>
<keyword evidence="3 5" id="KW-1133">Transmembrane helix</keyword>
<dbReference type="InterPro" id="IPR020846">
    <property type="entry name" value="MFS_dom"/>
</dbReference>
<evidence type="ECO:0000259" key="6">
    <source>
        <dbReference type="PROSITE" id="PS50850"/>
    </source>
</evidence>
<feature type="transmembrane region" description="Helical" evidence="5">
    <location>
        <begin position="447"/>
        <end position="467"/>
    </location>
</feature>
<reference evidence="7 8" key="1">
    <citation type="journal article" date="2023" name="IMA Fungus">
        <title>Comparative genomic study of the Penicillium genus elucidates a diverse pangenome and 15 lateral gene transfer events.</title>
        <authorList>
            <person name="Petersen C."/>
            <person name="Sorensen T."/>
            <person name="Nielsen M.R."/>
            <person name="Sondergaard T.E."/>
            <person name="Sorensen J.L."/>
            <person name="Fitzpatrick D.A."/>
            <person name="Frisvad J.C."/>
            <person name="Nielsen K.L."/>
        </authorList>
    </citation>
    <scope>NUCLEOTIDE SEQUENCE [LARGE SCALE GENOMIC DNA]</scope>
    <source>
        <strain evidence="7 8">IBT 35679</strain>
    </source>
</reference>
<organism evidence="7 8">
    <name type="scientific">Penicillium frequentans</name>
    <dbReference type="NCBI Taxonomy" id="3151616"/>
    <lineage>
        <taxon>Eukaryota</taxon>
        <taxon>Fungi</taxon>
        <taxon>Dikarya</taxon>
        <taxon>Ascomycota</taxon>
        <taxon>Pezizomycotina</taxon>
        <taxon>Eurotiomycetes</taxon>
        <taxon>Eurotiomycetidae</taxon>
        <taxon>Eurotiales</taxon>
        <taxon>Aspergillaceae</taxon>
        <taxon>Penicillium</taxon>
    </lineage>
</organism>
<dbReference type="InterPro" id="IPR011701">
    <property type="entry name" value="MFS"/>
</dbReference>
<name>A0AAD6CZC4_9EURO</name>
<dbReference type="PANTHER" id="PTHR23507:SF1">
    <property type="entry name" value="FI18259P1-RELATED"/>
    <property type="match status" value="1"/>
</dbReference>
<dbReference type="GO" id="GO:0016020">
    <property type="term" value="C:membrane"/>
    <property type="evidence" value="ECO:0007669"/>
    <property type="project" value="UniProtKB-SubCell"/>
</dbReference>
<dbReference type="SUPFAM" id="SSF103473">
    <property type="entry name" value="MFS general substrate transporter"/>
    <property type="match status" value="1"/>
</dbReference>
<feature type="transmembrane region" description="Helical" evidence="5">
    <location>
        <begin position="20"/>
        <end position="39"/>
    </location>
</feature>
<feature type="transmembrane region" description="Helical" evidence="5">
    <location>
        <begin position="380"/>
        <end position="401"/>
    </location>
</feature>
<feature type="transmembrane region" description="Helical" evidence="5">
    <location>
        <begin position="357"/>
        <end position="374"/>
    </location>
</feature>